<dbReference type="RefSeq" id="WP_202958276.1">
    <property type="nucleotide sequence ID" value="NZ_JAPCID010000043.1"/>
</dbReference>
<reference evidence="3" key="1">
    <citation type="submission" date="2022-10" db="EMBL/GenBank/DDBJ databases">
        <title>The WGS of Solirubrobacter sp. CPCC 204708.</title>
        <authorList>
            <person name="Jiang Z."/>
        </authorList>
    </citation>
    <scope>NUCLEOTIDE SEQUENCE</scope>
    <source>
        <strain evidence="3">CPCC 204708</strain>
    </source>
</reference>
<dbReference type="Gene3D" id="2.40.128.110">
    <property type="entry name" value="Lipid/polyisoprenoid-binding, YceI-like"/>
    <property type="match status" value="1"/>
</dbReference>
<dbReference type="InterPro" id="IPR007372">
    <property type="entry name" value="Lipid/polyisoprenoid-bd_YceI"/>
</dbReference>
<dbReference type="EMBL" id="JAPCID010000043">
    <property type="protein sequence ID" value="MDA0140689.1"/>
    <property type="molecule type" value="Genomic_DNA"/>
</dbReference>
<dbReference type="SUPFAM" id="SSF101874">
    <property type="entry name" value="YceI-like"/>
    <property type="match status" value="1"/>
</dbReference>
<comment type="similarity">
    <text evidence="1">Belongs to the UPF0312 family.</text>
</comment>
<comment type="caution">
    <text evidence="3">The sequence shown here is derived from an EMBL/GenBank/DDBJ whole genome shotgun (WGS) entry which is preliminary data.</text>
</comment>
<dbReference type="InterPro" id="IPR036761">
    <property type="entry name" value="TTHA0802/YceI-like_sf"/>
</dbReference>
<name>A0ABT4RQ44_9ACTN</name>
<evidence type="ECO:0000256" key="1">
    <source>
        <dbReference type="ARBA" id="ARBA00008812"/>
    </source>
</evidence>
<protein>
    <submittedName>
        <fullName evidence="3">YceI family protein</fullName>
    </submittedName>
</protein>
<accession>A0ABT4RQ44</accession>
<feature type="domain" description="Lipid/polyisoprenoid-binding YceI-like" evidence="2">
    <location>
        <begin position="83"/>
        <end position="141"/>
    </location>
</feature>
<dbReference type="Proteomes" id="UP001147700">
    <property type="component" value="Unassembled WGS sequence"/>
</dbReference>
<dbReference type="Pfam" id="PF04264">
    <property type="entry name" value="YceI"/>
    <property type="match status" value="1"/>
</dbReference>
<keyword evidence="4" id="KW-1185">Reference proteome</keyword>
<gene>
    <name evidence="3" type="ORF">OJ962_24540</name>
</gene>
<evidence type="ECO:0000313" key="3">
    <source>
        <dbReference type="EMBL" id="MDA0140689.1"/>
    </source>
</evidence>
<evidence type="ECO:0000259" key="2">
    <source>
        <dbReference type="Pfam" id="PF04264"/>
    </source>
</evidence>
<organism evidence="3 4">
    <name type="scientific">Solirubrobacter deserti</name>
    <dbReference type="NCBI Taxonomy" id="2282478"/>
    <lineage>
        <taxon>Bacteria</taxon>
        <taxon>Bacillati</taxon>
        <taxon>Actinomycetota</taxon>
        <taxon>Thermoleophilia</taxon>
        <taxon>Solirubrobacterales</taxon>
        <taxon>Solirubrobacteraceae</taxon>
        <taxon>Solirubrobacter</taxon>
    </lineage>
</organism>
<proteinExistence type="inferred from homology"/>
<sequence length="146" mass="15742">MFGPENAELTVHTKRAGAAAKAGHDLTLLVERWSATVDGDAVTLDADPRSLRVVKGAGGITSLGDEEKAAITRTIDKEVLKGQPIRYADGALTLNGVTRPIDVTWDGTEGRARVKQTDFKIKPYSALFGTLRVADEVEVRVRRIDG</sequence>
<evidence type="ECO:0000313" key="4">
    <source>
        <dbReference type="Proteomes" id="UP001147700"/>
    </source>
</evidence>